<reference evidence="1" key="1">
    <citation type="journal article" date="2019" name="bioRxiv">
        <title>The Genome of the Zebra Mussel, Dreissena polymorpha: A Resource for Invasive Species Research.</title>
        <authorList>
            <person name="McCartney M.A."/>
            <person name="Auch B."/>
            <person name="Kono T."/>
            <person name="Mallez S."/>
            <person name="Zhang Y."/>
            <person name="Obille A."/>
            <person name="Becker A."/>
            <person name="Abrahante J.E."/>
            <person name="Garbe J."/>
            <person name="Badalamenti J.P."/>
            <person name="Herman A."/>
            <person name="Mangelson H."/>
            <person name="Liachko I."/>
            <person name="Sullivan S."/>
            <person name="Sone E.D."/>
            <person name="Koren S."/>
            <person name="Silverstein K.A.T."/>
            <person name="Beckman K.B."/>
            <person name="Gohl D.M."/>
        </authorList>
    </citation>
    <scope>NUCLEOTIDE SEQUENCE</scope>
    <source>
        <strain evidence="1">Duluth1</strain>
        <tissue evidence="1">Whole animal</tissue>
    </source>
</reference>
<accession>A0A9D4RM97</accession>
<proteinExistence type="predicted"/>
<sequence length="120" mass="13869">MSRWHYVTAIRFCSLVEKYRFKGFYIQTRDFKLDIGIRPGILTPLGMRSDVDRELVLYFDSIDEGKSWLVHENLERCGDPAECKRLADAGDPDFEESLKKDSINGNYVIWISELLGTLSS</sequence>
<dbReference type="InterPro" id="IPR008972">
    <property type="entry name" value="Cupredoxin"/>
</dbReference>
<gene>
    <name evidence="1" type="ORF">DPMN_034642</name>
</gene>
<dbReference type="Gene3D" id="2.60.40.420">
    <property type="entry name" value="Cupredoxins - blue copper proteins"/>
    <property type="match status" value="1"/>
</dbReference>
<dbReference type="AlphaFoldDB" id="A0A9D4RM97"/>
<name>A0A9D4RM97_DREPO</name>
<dbReference type="Proteomes" id="UP000828390">
    <property type="component" value="Unassembled WGS sequence"/>
</dbReference>
<comment type="caution">
    <text evidence="1">The sequence shown here is derived from an EMBL/GenBank/DDBJ whole genome shotgun (WGS) entry which is preliminary data.</text>
</comment>
<keyword evidence="2" id="KW-1185">Reference proteome</keyword>
<protein>
    <submittedName>
        <fullName evidence="1">Uncharacterized protein</fullName>
    </submittedName>
</protein>
<evidence type="ECO:0000313" key="1">
    <source>
        <dbReference type="EMBL" id="KAH3871440.1"/>
    </source>
</evidence>
<evidence type="ECO:0000313" key="2">
    <source>
        <dbReference type="Proteomes" id="UP000828390"/>
    </source>
</evidence>
<dbReference type="EMBL" id="JAIWYP010000002">
    <property type="protein sequence ID" value="KAH3871440.1"/>
    <property type="molecule type" value="Genomic_DNA"/>
</dbReference>
<organism evidence="1 2">
    <name type="scientific">Dreissena polymorpha</name>
    <name type="common">Zebra mussel</name>
    <name type="synonym">Mytilus polymorpha</name>
    <dbReference type="NCBI Taxonomy" id="45954"/>
    <lineage>
        <taxon>Eukaryota</taxon>
        <taxon>Metazoa</taxon>
        <taxon>Spiralia</taxon>
        <taxon>Lophotrochozoa</taxon>
        <taxon>Mollusca</taxon>
        <taxon>Bivalvia</taxon>
        <taxon>Autobranchia</taxon>
        <taxon>Heteroconchia</taxon>
        <taxon>Euheterodonta</taxon>
        <taxon>Imparidentia</taxon>
        <taxon>Neoheterodontei</taxon>
        <taxon>Myida</taxon>
        <taxon>Dreissenoidea</taxon>
        <taxon>Dreissenidae</taxon>
        <taxon>Dreissena</taxon>
    </lineage>
</organism>
<reference evidence="1" key="2">
    <citation type="submission" date="2020-11" db="EMBL/GenBank/DDBJ databases">
        <authorList>
            <person name="McCartney M.A."/>
            <person name="Auch B."/>
            <person name="Kono T."/>
            <person name="Mallez S."/>
            <person name="Becker A."/>
            <person name="Gohl D.M."/>
            <person name="Silverstein K.A.T."/>
            <person name="Koren S."/>
            <person name="Bechman K.B."/>
            <person name="Herman A."/>
            <person name="Abrahante J.E."/>
            <person name="Garbe J."/>
        </authorList>
    </citation>
    <scope>NUCLEOTIDE SEQUENCE</scope>
    <source>
        <strain evidence="1">Duluth1</strain>
        <tissue evidence="1">Whole animal</tissue>
    </source>
</reference>